<feature type="region of interest" description="Disordered" evidence="1">
    <location>
        <begin position="2433"/>
        <end position="2505"/>
    </location>
</feature>
<dbReference type="SMART" id="SM00239">
    <property type="entry name" value="C2"/>
    <property type="match status" value="4"/>
</dbReference>
<evidence type="ECO:0000313" key="4">
    <source>
        <dbReference type="Proteomes" id="UP001333110"/>
    </source>
</evidence>
<dbReference type="Pfam" id="PF00168">
    <property type="entry name" value="C2"/>
    <property type="match status" value="3"/>
</dbReference>
<feature type="region of interest" description="Disordered" evidence="1">
    <location>
        <begin position="994"/>
        <end position="1015"/>
    </location>
</feature>
<dbReference type="GO" id="GO:0071539">
    <property type="term" value="P:protein localization to centrosome"/>
    <property type="evidence" value="ECO:0007669"/>
    <property type="project" value="TreeGrafter"/>
</dbReference>
<feature type="region of interest" description="Disordered" evidence="1">
    <location>
        <begin position="2112"/>
        <end position="2135"/>
    </location>
</feature>
<dbReference type="CDD" id="cd08683">
    <property type="entry name" value="C2_C2cd3"/>
    <property type="match status" value="1"/>
</dbReference>
<dbReference type="SUPFAM" id="SSF49562">
    <property type="entry name" value="C2 domain (Calcium/lipid-binding domain, CaLB)"/>
    <property type="match status" value="2"/>
</dbReference>
<dbReference type="GO" id="GO:0005814">
    <property type="term" value="C:centriole"/>
    <property type="evidence" value="ECO:0007669"/>
    <property type="project" value="TreeGrafter"/>
</dbReference>
<feature type="region of interest" description="Disordered" evidence="1">
    <location>
        <begin position="1599"/>
        <end position="1625"/>
    </location>
</feature>
<dbReference type="GO" id="GO:0034451">
    <property type="term" value="C:centriolar satellite"/>
    <property type="evidence" value="ECO:0007669"/>
    <property type="project" value="TreeGrafter"/>
</dbReference>
<feature type="region of interest" description="Disordered" evidence="1">
    <location>
        <begin position="2541"/>
        <end position="2570"/>
    </location>
</feature>
<dbReference type="PROSITE" id="PS50004">
    <property type="entry name" value="C2"/>
    <property type="match status" value="3"/>
</dbReference>
<dbReference type="GO" id="GO:0060271">
    <property type="term" value="P:cilium assembly"/>
    <property type="evidence" value="ECO:0007669"/>
    <property type="project" value="TreeGrafter"/>
</dbReference>
<organism evidence="3 4">
    <name type="scientific">Mycteria americana</name>
    <name type="common">Wood stork</name>
    <dbReference type="NCBI Taxonomy" id="33587"/>
    <lineage>
        <taxon>Eukaryota</taxon>
        <taxon>Metazoa</taxon>
        <taxon>Chordata</taxon>
        <taxon>Craniata</taxon>
        <taxon>Vertebrata</taxon>
        <taxon>Euteleostomi</taxon>
        <taxon>Archelosauria</taxon>
        <taxon>Archosauria</taxon>
        <taxon>Dinosauria</taxon>
        <taxon>Saurischia</taxon>
        <taxon>Theropoda</taxon>
        <taxon>Coelurosauria</taxon>
        <taxon>Aves</taxon>
        <taxon>Neognathae</taxon>
        <taxon>Neoaves</taxon>
        <taxon>Aequornithes</taxon>
        <taxon>Ciconiiformes</taxon>
        <taxon>Ciconiidae</taxon>
        <taxon>Mycteria</taxon>
    </lineage>
</organism>
<keyword evidence="4" id="KW-1185">Reference proteome</keyword>
<feature type="region of interest" description="Disordered" evidence="1">
    <location>
        <begin position="1828"/>
        <end position="1853"/>
    </location>
</feature>
<feature type="domain" description="C2" evidence="2">
    <location>
        <begin position="1191"/>
        <end position="1358"/>
    </location>
</feature>
<dbReference type="EMBL" id="JAUNZN010000001">
    <property type="protein sequence ID" value="KAK4829651.1"/>
    <property type="molecule type" value="Genomic_DNA"/>
</dbReference>
<dbReference type="GO" id="GO:0061511">
    <property type="term" value="P:centriole elongation"/>
    <property type="evidence" value="ECO:0007669"/>
    <property type="project" value="TreeGrafter"/>
</dbReference>
<proteinExistence type="predicted"/>
<evidence type="ECO:0000259" key="2">
    <source>
        <dbReference type="PROSITE" id="PS50004"/>
    </source>
</evidence>
<feature type="compositionally biased region" description="Polar residues" evidence="1">
    <location>
        <begin position="1614"/>
        <end position="1625"/>
    </location>
</feature>
<feature type="region of interest" description="Disordered" evidence="1">
    <location>
        <begin position="1"/>
        <end position="32"/>
    </location>
</feature>
<dbReference type="PANTHER" id="PTHR21254">
    <property type="entry name" value="C2 DOMAIN-CONTAINING PROTEIN 3"/>
    <property type="match status" value="1"/>
</dbReference>
<evidence type="ECO:0000256" key="1">
    <source>
        <dbReference type="SAM" id="MobiDB-lite"/>
    </source>
</evidence>
<feature type="region of interest" description="Disordered" evidence="1">
    <location>
        <begin position="217"/>
        <end position="263"/>
    </location>
</feature>
<sequence length="2588" mass="286799">MRQKRPRAVAPAAGGSRRRGGGPLPGGKERRVVGGGKLRRRLGARLSPWFASCRAADAARSLVPAGLGDIPASTSLPPLVEGPLRCFLRCTVSRVLWTIPKPPTAAALVRLRWWGETSDGTVFQPASRPGQPAGRTTARYAVRCGPRQFAAYLTDMGVLVLEVMTKLDHLPLGRVQITGLSQLSPSHPIKGFFTVVSPTSDKLGELQVSLVLEPLPESYDTSSSAPTTDASLDIAPAQGSSKPQFLAPSQQSRQTRVTIADQESVNYSRATTPRGKDHLLFQENSENIKDTFSASQHRLILPDERLKVSPSNRQVSFPTSTDPEAPARTNMRVLSLHNPATKDLLSALLDQGNKLRDAMVVSAMKSSPDMEIELNEVPPFMERDNFKATAKSPKGLNSDFAPAPEDPRLFASEVSGQQFDLNSEERAIQLLLGSADLSPVHFWDRTGSLLDSLSLGSEVYDSELNDPHYDQSLLESLFYTAPKSDSSLSDFLSDDDVNSSKKVTKTETLKKADPMNPQKDSNAFDQDQKVTDTKPSCSPTRPLAPPEDHTEAAHVTSLSADRLALLGQIHLARVIIESLKIPPESIQITPRKKGLMGRPPRPASVNKCTFFVEYHFPVGASKDAKGQVSITTEVIRIASSKITDDVVKFQQRFVFPVRFGGTMIEHWWSSDLAFKIYMRKSTQKKPVAIGSAALQLCKVIQSELLTVSCEIPVEKEGGQTQVGPLKVSLELAADNKDFTRTAARSAMAVQRVPAHAVRSPRLEFQEPNRKSVNAEGPRCLKLNNCEDSQKTGAASINIVQPPQAVPASVARNLMTQITASEEDGLLLHVLLMVPDGKDFVAEEYGLHSSCNVYLNCKLLSTEEATRSAVVWGTTKPAFHFSQVMPFSLTSKHLERLKNNVMIIEAWNKMGSPGCDRLLGLVKLPLHQFYISFKDPKISHLLLQAQYPVVAVDSYMPVIDVFTGSRSGSLRVILAMGSADQIVALQRLKNEERMVPPVTQRPSHSLDPPSTKPTTFDQEGEDLMEHVFEIHVEGVKGLTPLQSTVWGEADCYVQYYFPVQEAGCGALQGTELHEDGIKLKSFRTATTLCVPDPVFNDEHHHSLLVPADVPVQRLLVSAFMAPGAAGGGIQFEVWCRYYYPNVRDQMVAKGTLPLSRLCAMVTMQHREEIGIQTFNLPLVPRTDSSEEFHLRSSGLLDVSVRYQRSMKTAAGITAQAVSLSVQIHRAAGLQAAARAVAQKNPSVQYYAGVGVNAYVSVHLSFLPEAERRNTRAVARTFCPEFEHHVEFPCNLVIQKSSGEASCLGELLQSANIVFSIYHQSTKSATETLAARTSRDYLLGTVTIPTRDLLRRRSGITGWYPVTLPEDLMPSHCTNVMQAIVGGLELSVTFAHQDDRERVLEAAKLLGWNSEESREDSMDDSDEWEQSANPATVTISTPRVWLPVHCVLLAGQAHLNKSTYCYLRYKLYNQEATWTLLRRPKLSDDTKNVTVNFKKLNKVTLRRSQGLLWFFREEKLEIQVWWAYGKENDVERPLDTDRLIGSAYVDLAALAERSRKTLSVSGVYPLFRCNAANLAGAAVRVHIVLSSTSAALPSRLHFAEEYSNSEDEGTEKAPDLSQQVSENQSQKLDIVSSEITDSKPQEEDMMFLENTVAVNILVERAMHLSLKGSPLTEREVTAPSSCVSFAVAGADAPITTSVIENTDSPVWDFQQQARLSKELLLDPQQTLVFKVWHKAEIERVIGFASVDLSPLLSGFQLVCGWYNITDFSGQCRGQIKVAVSPLQNINNLKEERQARIRTQPASSSVKASFPTFPSNATSFSKQMLNTVSKEVSVPTRERAVSSRISPPGTHTPRHEEHMQNVRRFHESLQQAEGNAHRAAKMDSLSLSSRASLLTALSKFADDTKLCGSVDLLEGRKALQRDLNRLDPWAEVNCMRFNKAKCKVLHLGHSNPMQRYRLGEEWLESCQAEKDLGVLVDSWVNMSRQHAQVAKKANSILACISNSVASRTRAVIVPLDSTLVRPHLECCVQCWAPHSKRDIEGLERVQRRATKLGKGLEHKADGERLRDLGLFSLEKRRLRGDLIALYNYLEEKNLSELDEVQRYFSQKLTRSFPDFSYGNTSKPSHEEQENDRRGLMSREVDPNGCHLLEKSSQLVSQVSSLINDLQTITKNSKESSDVHQDNSRKLGATHVLNQKDEETRTEVCQGQLELDSPSVRGDTQQPCSFGKAVFERHMLHEFLEQAVPEDEHPLPTDYIQEGEDAFAIQPHSEEEYEVDIIEPRTLNEITTVTDKTSPWSSVLSEVEQGADQQPIDLGPEDQHWVDIDCLQRGNSRRSSTFSSILQGDNQSMLTALSPCVSLHADEGSPWAVTEGFQSLNGGRETTEKELFQPAHVSEVHQTANSPVENRNCDWDRAFNTKPIEQNVEFHAASKELLAFPGDVGLTNPKTTEREEEESGEVVNEDHQDEEESGSDEIYVKSVSAQAGLEGNSESFSDDSSEDPLEESEKSNKPKIVLSHPVVVPNFFLPPQQMEASMRLLSISSHPSTALKSRSGAVPGGIPYRRPNRPRATADLSEEETKRIARIFSARLSKKE</sequence>
<dbReference type="CDD" id="cd00030">
    <property type="entry name" value="C2"/>
    <property type="match status" value="1"/>
</dbReference>
<accession>A0AAN7SH37</accession>
<name>A0AAN7SH37_MYCAM</name>
<feature type="compositionally biased region" description="Low complexity" evidence="1">
    <location>
        <begin position="218"/>
        <end position="233"/>
    </location>
</feature>
<dbReference type="Proteomes" id="UP001333110">
    <property type="component" value="Unassembled WGS sequence"/>
</dbReference>
<dbReference type="InterPro" id="IPR037775">
    <property type="entry name" value="C2_C2CD3"/>
</dbReference>
<dbReference type="InterPro" id="IPR035892">
    <property type="entry name" value="C2_domain_sf"/>
</dbReference>
<reference evidence="3 4" key="1">
    <citation type="journal article" date="2023" name="J. Hered.">
        <title>Chromosome-level genome of the wood stork (Mycteria americana) provides insight into avian chromosome evolution.</title>
        <authorList>
            <person name="Flamio R. Jr."/>
            <person name="Ramstad K.M."/>
        </authorList>
    </citation>
    <scope>NUCLEOTIDE SEQUENCE [LARGE SCALE GENOMIC DNA]</scope>
    <source>
        <strain evidence="3">JAX WOST 10</strain>
    </source>
</reference>
<dbReference type="InterPro" id="IPR000008">
    <property type="entry name" value="C2_dom"/>
</dbReference>
<dbReference type="InterPro" id="IPR057537">
    <property type="entry name" value="C2_C2CD3_N"/>
</dbReference>
<protein>
    <recommendedName>
        <fullName evidence="2">C2 domain-containing protein</fullName>
    </recommendedName>
</protein>
<feature type="domain" description="C2" evidence="2">
    <location>
        <begin position="1629"/>
        <end position="1760"/>
    </location>
</feature>
<feature type="compositionally biased region" description="Basic and acidic residues" evidence="1">
    <location>
        <begin position="2120"/>
        <end position="2135"/>
    </location>
</feature>
<feature type="compositionally biased region" description="Polar residues" evidence="1">
    <location>
        <begin position="238"/>
        <end position="263"/>
    </location>
</feature>
<gene>
    <name evidence="3" type="ORF">QYF61_005944</name>
</gene>
<evidence type="ECO:0000313" key="3">
    <source>
        <dbReference type="EMBL" id="KAK4829651.1"/>
    </source>
</evidence>
<feature type="domain" description="C2" evidence="2">
    <location>
        <begin position="1007"/>
        <end position="1169"/>
    </location>
</feature>
<dbReference type="PANTHER" id="PTHR21254:SF1">
    <property type="entry name" value="C2 DOMAIN-CONTAINING PROTEIN 3"/>
    <property type="match status" value="1"/>
</dbReference>
<dbReference type="Pfam" id="PF25339">
    <property type="entry name" value="C2_C2CD3_N"/>
    <property type="match status" value="1"/>
</dbReference>
<dbReference type="Gene3D" id="2.60.40.150">
    <property type="entry name" value="C2 domain"/>
    <property type="match status" value="2"/>
</dbReference>
<feature type="region of interest" description="Disordered" evidence="1">
    <location>
        <begin position="505"/>
        <end position="551"/>
    </location>
</feature>
<feature type="compositionally biased region" description="Acidic residues" evidence="1">
    <location>
        <begin position="2488"/>
        <end position="2498"/>
    </location>
</feature>
<comment type="caution">
    <text evidence="3">The sequence shown here is derived from an EMBL/GenBank/DDBJ whole genome shotgun (WGS) entry which is preliminary data.</text>
</comment>